<gene>
    <name evidence="3" type="ORF">CBR_g40619</name>
</gene>
<feature type="region of interest" description="Disordered" evidence="2">
    <location>
        <begin position="1275"/>
        <end position="1309"/>
    </location>
</feature>
<dbReference type="EMBL" id="BFEA01000535">
    <property type="protein sequence ID" value="GBG85809.1"/>
    <property type="molecule type" value="Genomic_DNA"/>
</dbReference>
<name>A0A388LU75_CHABU</name>
<feature type="region of interest" description="Disordered" evidence="2">
    <location>
        <begin position="313"/>
        <end position="410"/>
    </location>
</feature>
<feature type="compositionally biased region" description="Low complexity" evidence="2">
    <location>
        <begin position="316"/>
        <end position="352"/>
    </location>
</feature>
<keyword evidence="1" id="KW-0175">Coiled coil</keyword>
<feature type="region of interest" description="Disordered" evidence="2">
    <location>
        <begin position="987"/>
        <end position="1011"/>
    </location>
</feature>
<reference evidence="3 4" key="1">
    <citation type="journal article" date="2018" name="Cell">
        <title>The Chara Genome: Secondary Complexity and Implications for Plant Terrestrialization.</title>
        <authorList>
            <person name="Nishiyama T."/>
            <person name="Sakayama H."/>
            <person name="Vries J.D."/>
            <person name="Buschmann H."/>
            <person name="Saint-Marcoux D."/>
            <person name="Ullrich K.K."/>
            <person name="Haas F.B."/>
            <person name="Vanderstraeten L."/>
            <person name="Becker D."/>
            <person name="Lang D."/>
            <person name="Vosolsobe S."/>
            <person name="Rombauts S."/>
            <person name="Wilhelmsson P.K.I."/>
            <person name="Janitza P."/>
            <person name="Kern R."/>
            <person name="Heyl A."/>
            <person name="Rumpler F."/>
            <person name="Villalobos L.I.A.C."/>
            <person name="Clay J.M."/>
            <person name="Skokan R."/>
            <person name="Toyoda A."/>
            <person name="Suzuki Y."/>
            <person name="Kagoshima H."/>
            <person name="Schijlen E."/>
            <person name="Tajeshwar N."/>
            <person name="Catarino B."/>
            <person name="Hetherington A.J."/>
            <person name="Saltykova A."/>
            <person name="Bonnot C."/>
            <person name="Breuninger H."/>
            <person name="Symeonidi A."/>
            <person name="Radhakrishnan G.V."/>
            <person name="Van Nieuwerburgh F."/>
            <person name="Deforce D."/>
            <person name="Chang C."/>
            <person name="Karol K.G."/>
            <person name="Hedrich R."/>
            <person name="Ulvskov P."/>
            <person name="Glockner G."/>
            <person name="Delwiche C.F."/>
            <person name="Petrasek J."/>
            <person name="Van de Peer Y."/>
            <person name="Friml J."/>
            <person name="Beilby M."/>
            <person name="Dolan L."/>
            <person name="Kohara Y."/>
            <person name="Sugano S."/>
            <person name="Fujiyama A."/>
            <person name="Delaux P.-M."/>
            <person name="Quint M."/>
            <person name="TheiBen G."/>
            <person name="Hagemann M."/>
            <person name="Harholt J."/>
            <person name="Dunand C."/>
            <person name="Zachgo S."/>
            <person name="Langdale J."/>
            <person name="Maumus F."/>
            <person name="Straeten D.V.D."/>
            <person name="Gould S.B."/>
            <person name="Rensing S.A."/>
        </authorList>
    </citation>
    <scope>NUCLEOTIDE SEQUENCE [LARGE SCALE GENOMIC DNA]</scope>
    <source>
        <strain evidence="3 4">S276</strain>
    </source>
</reference>
<organism evidence="3 4">
    <name type="scientific">Chara braunii</name>
    <name type="common">Braun's stonewort</name>
    <dbReference type="NCBI Taxonomy" id="69332"/>
    <lineage>
        <taxon>Eukaryota</taxon>
        <taxon>Viridiplantae</taxon>
        <taxon>Streptophyta</taxon>
        <taxon>Charophyceae</taxon>
        <taxon>Charales</taxon>
        <taxon>Characeae</taxon>
        <taxon>Chara</taxon>
    </lineage>
</organism>
<accession>A0A388LU75</accession>
<feature type="compositionally biased region" description="Acidic residues" evidence="2">
    <location>
        <begin position="660"/>
        <end position="673"/>
    </location>
</feature>
<feature type="compositionally biased region" description="Basic and acidic residues" evidence="2">
    <location>
        <begin position="753"/>
        <end position="762"/>
    </location>
</feature>
<dbReference type="Gramene" id="GBG85809">
    <property type="protein sequence ID" value="GBG85809"/>
    <property type="gene ID" value="CBR_g40619"/>
</dbReference>
<sequence>MVEANSVGGGNKITLDDLVKALDRRDLARGSVPKVKTFLFKGERVSDWLELVEQAMVGVADVVKFQRILVYHGLHEEVKKVIAASNDGWSRFKDGMQRKYQLGDGLLTAAELEALNRNDYTTVGALAEDFKKKARKVPGISKEEQCAIFLGLFKSMEAQELTSKGGGGEKLTWATIDKGVQEGDLNEVHQFQMRQHRKKRKERDAGTTRAPDMKNVVSDVLSELGISKDQIEQRKVVTIVQGWGKEGVGEEVGQENYGKEETGSQTLTKAQCQQRNLLLGGQGSGKAQIPQAIPMCNPYNSWGGGQVSSGQMVPYSGSPASAGPPSFPAAQGQFAAQPPPTQQASQASMVGRGNQGQGGQGNGDRGQGGRGGEERGQGRNGGGRGGGWNGQGGQGQGNQGGQEGGQGYGRPRFDWRNAICRHCGIIGHTIRFCQQRRDDELSGPSSTNMDGDIYDNFGKYIEPRTPGGVRQEALRRAAVRPAPPTMFKLWQERQDSAVRVEEIVEESEEVTQRLKAGTIKEEPIVVESNDEKLGEMRESAITILGRMEDLLEKVSRYQQKLKDLCDETQEWKANLPGLFLYESGPGPTSGQQGYPGFATVGSGPRSGMAYRPPTSHGRVPQAARTRGLSKAGTSQVHSQAPSQALPRREPEPERRKEVVEVPEEEDEDDDEEDERLRQEEDRRAELRARKRGAQEEAEPSQCDSVPKRKKYAVRLEEGFDVERMVDRLLEGHDDLMNLKDILTSAPRLRDSLRGRISRRSDFSKTVMQRGGRDARPRQRPLGASGGDDQHRPFRRESTPVFDDDNIELFLDAYQGHATRRGWTTLEMIRNLRGAGRFEEPIAHIQSGEVPAPPQEVITSPKQVETMKRLEEGGRDETCATIDSRLAAHASEHPDIKVPAPSEPSLGSPHAERGKGTKTLARGTQGAQAGRPQRETAEEKSARVQARLAEIYEKKVEMEAAGVESASPVDPRTSEQKIDEMWFKYESRRDAARQRSKGTGQADEKANEGRETRDLGLSAARMAIERVDRRIRQAATTSFHRYSLLSDELAIRKMEVEQLTTHLAEEKAENLAWRAHMEAKEVEWEKKLQDIAVAVERLSATKVVDWTEQSRYGIRGEGMQGLFGQRGAAEPSQQERLKKVFLEPTEAEMKRKAEEGSFSFRTPTELASQQATPISFEVLAERPTQGPQPPPAEEGSAEESLAILLEVQGGILTGAVVPTQPEAEKREGSRLDELVAAMEVDMPLERPQRLDTPERVPEMGELRAQLGSWATGTYSRGHVSGQQQQEATSHPAMTVASQSSDPHGKKKKKFQRKSKNICFYFQDGMHRALECPKFLEDKAAGRVTERDGRMYDRQGRIVERTADGGRAQLYRQNQEEMSE</sequence>
<feature type="compositionally biased region" description="Basic and acidic residues" evidence="2">
    <location>
        <begin position="931"/>
        <end position="941"/>
    </location>
</feature>
<feature type="compositionally biased region" description="Gly residues" evidence="2">
    <location>
        <begin position="378"/>
        <end position="408"/>
    </location>
</feature>
<feature type="region of interest" description="Disordered" evidence="2">
    <location>
        <begin position="753"/>
        <end position="798"/>
    </location>
</feature>
<dbReference type="Proteomes" id="UP000265515">
    <property type="component" value="Unassembled WGS sequence"/>
</dbReference>
<proteinExistence type="predicted"/>
<protein>
    <submittedName>
        <fullName evidence="3">Uncharacterized protein</fullName>
    </submittedName>
</protein>
<evidence type="ECO:0000256" key="2">
    <source>
        <dbReference type="SAM" id="MobiDB-lite"/>
    </source>
</evidence>
<evidence type="ECO:0000313" key="3">
    <source>
        <dbReference type="EMBL" id="GBG85809.1"/>
    </source>
</evidence>
<keyword evidence="4" id="KW-1185">Reference proteome</keyword>
<feature type="compositionally biased region" description="Basic and acidic residues" evidence="2">
    <location>
        <begin position="674"/>
        <end position="687"/>
    </location>
</feature>
<feature type="coiled-coil region" evidence="1">
    <location>
        <begin position="547"/>
        <end position="574"/>
    </location>
</feature>
<comment type="caution">
    <text evidence="3">The sequence shown here is derived from an EMBL/GenBank/DDBJ whole genome shotgun (WGS) entry which is preliminary data.</text>
</comment>
<feature type="compositionally biased region" description="Polar residues" evidence="2">
    <location>
        <begin position="1275"/>
        <end position="1287"/>
    </location>
</feature>
<feature type="compositionally biased region" description="Basic and acidic residues" evidence="2">
    <location>
        <begin position="787"/>
        <end position="797"/>
    </location>
</feature>
<feature type="region of interest" description="Disordered" evidence="2">
    <location>
        <begin position="582"/>
        <end position="709"/>
    </location>
</feature>
<evidence type="ECO:0000313" key="4">
    <source>
        <dbReference type="Proteomes" id="UP000265515"/>
    </source>
</evidence>
<feature type="compositionally biased region" description="Basic and acidic residues" evidence="2">
    <location>
        <begin position="1001"/>
        <end position="1011"/>
    </location>
</feature>
<feature type="compositionally biased region" description="Polar residues" evidence="2">
    <location>
        <begin position="631"/>
        <end position="642"/>
    </location>
</feature>
<feature type="compositionally biased region" description="Gly residues" evidence="2">
    <location>
        <begin position="353"/>
        <end position="370"/>
    </location>
</feature>
<feature type="region of interest" description="Disordered" evidence="2">
    <location>
        <begin position="888"/>
        <end position="941"/>
    </location>
</feature>
<feature type="compositionally biased region" description="Basic and acidic residues" evidence="2">
    <location>
        <begin position="646"/>
        <end position="659"/>
    </location>
</feature>
<evidence type="ECO:0000256" key="1">
    <source>
        <dbReference type="SAM" id="Coils"/>
    </source>
</evidence>